<dbReference type="Gene3D" id="2.40.160.120">
    <property type="match status" value="1"/>
</dbReference>
<dbReference type="GO" id="GO:0005829">
    <property type="term" value="C:cytosol"/>
    <property type="evidence" value="ECO:0007669"/>
    <property type="project" value="TreeGrafter"/>
</dbReference>
<dbReference type="GO" id="GO:0032934">
    <property type="term" value="F:sterol binding"/>
    <property type="evidence" value="ECO:0007669"/>
    <property type="project" value="TreeGrafter"/>
</dbReference>
<accession>A0AAD4F4L1</accession>
<evidence type="ECO:0000256" key="1">
    <source>
        <dbReference type="ARBA" id="ARBA00008842"/>
    </source>
</evidence>
<dbReference type="GO" id="GO:0032541">
    <property type="term" value="C:cortical endoplasmic reticulum"/>
    <property type="evidence" value="ECO:0007669"/>
    <property type="project" value="TreeGrafter"/>
</dbReference>
<evidence type="ECO:0000256" key="5">
    <source>
        <dbReference type="RuleBase" id="RU003844"/>
    </source>
</evidence>
<keyword evidence="3" id="KW-0445">Lipid transport</keyword>
<keyword evidence="2" id="KW-0813">Transport</keyword>
<dbReference type="Gene3D" id="3.30.70.3490">
    <property type="match status" value="1"/>
</dbReference>
<dbReference type="GO" id="GO:0006869">
    <property type="term" value="P:lipid transport"/>
    <property type="evidence" value="ECO:0007669"/>
    <property type="project" value="UniProtKB-KW"/>
</dbReference>
<evidence type="ECO:0000313" key="8">
    <source>
        <dbReference type="Proteomes" id="UP001197093"/>
    </source>
</evidence>
<sequence>MLLPIPEIDDPVERFVAVVKFYLSGWHIRPPGVKKPLNPILGEIFTCCWEFPDDTRAYYISEQTSHHPPKSSYFYMVPGHNIRVDGTLKPRSKFLGNSAASMMEGTAILSLLNRGSDPLKGERYILTQPNMYARGILFGKMKYELGDHSFVRCPETGLSADIEFKTKGWVSGTYNAIGGVIKNDHTGEILYELSGLWSEEMFIKDVKTGHKEMFFNALRSKPSPPICRPLEEQEERESQRLWAKTAQAVKERNHELATEEKTKIEEVQREEAAKRANDGVEWHPRLFRRVKGGPGGSEEGEEDLEWIINATIDGATPEKQAAQIMAIYPVVKGQQFNQTVVIPPRASLSEPSARPQASHSGEGDLIDFGGNEPAPAQPSPKEQPQPPRPQPPLDASHPSTTEVQELLASTGSRKDGPLIDFHHDMKSNLPSNVKRADSIESDDEFVDAQG</sequence>
<dbReference type="FunFam" id="2.40.160.120:FF:000007">
    <property type="entry name" value="Oxysterol binding protein"/>
    <property type="match status" value="1"/>
</dbReference>
<dbReference type="GO" id="GO:0016020">
    <property type="term" value="C:membrane"/>
    <property type="evidence" value="ECO:0007669"/>
    <property type="project" value="TreeGrafter"/>
</dbReference>
<evidence type="ECO:0000256" key="4">
    <source>
        <dbReference type="ARBA" id="ARBA00023121"/>
    </source>
</evidence>
<comment type="caution">
    <text evidence="7">The sequence shown here is derived from an EMBL/GenBank/DDBJ whole genome shotgun (WGS) entry which is preliminary data.</text>
</comment>
<evidence type="ECO:0000313" key="7">
    <source>
        <dbReference type="EMBL" id="KAG7293353.1"/>
    </source>
</evidence>
<gene>
    <name evidence="7" type="ORF">NEMBOFW57_003401</name>
</gene>
<dbReference type="AlphaFoldDB" id="A0AAD4F4L1"/>
<dbReference type="PROSITE" id="PS01013">
    <property type="entry name" value="OSBP"/>
    <property type="match status" value="1"/>
</dbReference>
<feature type="compositionally biased region" description="Basic and acidic residues" evidence="6">
    <location>
        <begin position="412"/>
        <end position="426"/>
    </location>
</feature>
<evidence type="ECO:0000256" key="3">
    <source>
        <dbReference type="ARBA" id="ARBA00023055"/>
    </source>
</evidence>
<dbReference type="InterPro" id="IPR000648">
    <property type="entry name" value="Oxysterol-bd"/>
</dbReference>
<dbReference type="InterPro" id="IPR037239">
    <property type="entry name" value="OSBP_sf"/>
</dbReference>
<reference evidence="7" key="1">
    <citation type="submission" date="2023-02" db="EMBL/GenBank/DDBJ databases">
        <authorList>
            <person name="Palmer J.M."/>
        </authorList>
    </citation>
    <scope>NUCLEOTIDE SEQUENCE</scope>
    <source>
        <strain evidence="7">FW57</strain>
    </source>
</reference>
<evidence type="ECO:0000256" key="6">
    <source>
        <dbReference type="SAM" id="MobiDB-lite"/>
    </source>
</evidence>
<keyword evidence="4" id="KW-0446">Lipid-binding</keyword>
<dbReference type="InterPro" id="IPR018494">
    <property type="entry name" value="Oxysterol-bd_CS"/>
</dbReference>
<dbReference type="PANTHER" id="PTHR10972:SF102">
    <property type="entry name" value="OXYSTEROL-BINDING PROTEIN"/>
    <property type="match status" value="1"/>
</dbReference>
<dbReference type="Proteomes" id="UP001197093">
    <property type="component" value="Unassembled WGS sequence"/>
</dbReference>
<dbReference type="EMBL" id="JAHCVI010000001">
    <property type="protein sequence ID" value="KAG7293353.1"/>
    <property type="molecule type" value="Genomic_DNA"/>
</dbReference>
<feature type="region of interest" description="Disordered" evidence="6">
    <location>
        <begin position="347"/>
        <end position="450"/>
    </location>
</feature>
<name>A0AAD4F4L1_9PEZI</name>
<evidence type="ECO:0000256" key="2">
    <source>
        <dbReference type="ARBA" id="ARBA00022448"/>
    </source>
</evidence>
<feature type="compositionally biased region" description="Polar residues" evidence="6">
    <location>
        <begin position="397"/>
        <end position="411"/>
    </location>
</feature>
<dbReference type="PANTHER" id="PTHR10972">
    <property type="entry name" value="OXYSTEROL-BINDING PROTEIN-RELATED"/>
    <property type="match status" value="1"/>
</dbReference>
<evidence type="ECO:0008006" key="9">
    <source>
        <dbReference type="Google" id="ProtNLM"/>
    </source>
</evidence>
<keyword evidence="8" id="KW-1185">Reference proteome</keyword>
<dbReference type="SUPFAM" id="SSF144000">
    <property type="entry name" value="Oxysterol-binding protein-like"/>
    <property type="match status" value="1"/>
</dbReference>
<protein>
    <recommendedName>
        <fullName evidence="9">Oxysterol-binding protein</fullName>
    </recommendedName>
</protein>
<feature type="compositionally biased region" description="Pro residues" evidence="6">
    <location>
        <begin position="375"/>
        <end position="392"/>
    </location>
</feature>
<dbReference type="FunFam" id="3.30.70.3490:FF:000020">
    <property type="entry name" value="Oxysterol binding protein (Osh7), putative"/>
    <property type="match status" value="1"/>
</dbReference>
<feature type="compositionally biased region" description="Acidic residues" evidence="6">
    <location>
        <begin position="439"/>
        <end position="450"/>
    </location>
</feature>
<proteinExistence type="inferred from homology"/>
<dbReference type="Pfam" id="PF01237">
    <property type="entry name" value="Oxysterol_BP"/>
    <property type="match status" value="2"/>
</dbReference>
<organism evidence="7 8">
    <name type="scientific">Staphylotrichum longicolle</name>
    <dbReference type="NCBI Taxonomy" id="669026"/>
    <lineage>
        <taxon>Eukaryota</taxon>
        <taxon>Fungi</taxon>
        <taxon>Dikarya</taxon>
        <taxon>Ascomycota</taxon>
        <taxon>Pezizomycotina</taxon>
        <taxon>Sordariomycetes</taxon>
        <taxon>Sordariomycetidae</taxon>
        <taxon>Sordariales</taxon>
        <taxon>Chaetomiaceae</taxon>
        <taxon>Staphylotrichum</taxon>
    </lineage>
</organism>
<comment type="similarity">
    <text evidence="1 5">Belongs to the OSBP family.</text>
</comment>